<sequence length="529" mass="61831">MRIAIVEMCIEDEKKRSDAYLYKNTSFKLFENISTPLIKDRIRRIAAELPNLLKDDRTEDVTRMSKVLSLYEEGVSQLAQFLEIYVTELGSDALEQICDAAKEKPIVFVDAIIEVMSKCEKLLSEVFDKKLVFKRAIEKGYEQFMNKNAVIQTAGLVPQLLAKSADFILRKRNTFHTFEEYSQEVELYEKLTHIVTVLRLIEDKDTFLEFYKNRLARRLIFNQSASLEAEDEVIGHLRGHCGFDYTFKITTMLKDARQNRDLKNIFSNWLKARRNQPKDLLDEVKFSVMVLHSQAWPISKQEEVHLPVELEQCVRVYTKFYREHRPGTKLGWCFQVSHGDIVPLYTKRRFSFEVSTYQIAILMLFNNANCYTVRQITQLTNVEEYQVIQILNYFLQKRILMVTESDGSEEQLTQQQVGLSGSITSIPTLTEDTLITLYFNYTNKNTRIYLHFLSKSEEKAETQKAMACIESDRKDIIGACIVRILKTRKRLSLQELWEEVRKQLASHFNPSLPQLKAYYKSMHILSEVS</sequence>
<dbReference type="AlphaFoldDB" id="A0A0R3SIJ5"/>
<dbReference type="PROSITE" id="PS50069">
    <property type="entry name" value="CULLIN_2"/>
    <property type="match status" value="1"/>
</dbReference>
<dbReference type="SMART" id="SM00182">
    <property type="entry name" value="CULLIN"/>
    <property type="match status" value="1"/>
</dbReference>
<reference evidence="7" key="1">
    <citation type="submission" date="2017-02" db="UniProtKB">
        <authorList>
            <consortium name="WormBaseParasite"/>
        </authorList>
    </citation>
    <scope>IDENTIFICATION</scope>
</reference>
<dbReference type="EMBL" id="UYSG01001979">
    <property type="protein sequence ID" value="VDL55157.1"/>
    <property type="molecule type" value="Genomic_DNA"/>
</dbReference>
<dbReference type="InterPro" id="IPR016158">
    <property type="entry name" value="Cullin_homology"/>
</dbReference>
<dbReference type="Gene3D" id="1.20.1310.10">
    <property type="entry name" value="Cullin Repeats"/>
    <property type="match status" value="2"/>
</dbReference>
<dbReference type="InterPro" id="IPR036317">
    <property type="entry name" value="Cullin_homology_sf"/>
</dbReference>
<proteinExistence type="inferred from homology"/>
<dbReference type="Gene3D" id="3.30.230.130">
    <property type="entry name" value="Cullin, Chain C, Domain 2"/>
    <property type="match status" value="1"/>
</dbReference>
<dbReference type="InterPro" id="IPR001373">
    <property type="entry name" value="Cullin_N"/>
</dbReference>
<evidence type="ECO:0000313" key="5">
    <source>
        <dbReference type="EMBL" id="VDL55157.1"/>
    </source>
</evidence>
<dbReference type="Pfam" id="PF10557">
    <property type="entry name" value="Cullin_Nedd8"/>
    <property type="match status" value="1"/>
</dbReference>
<evidence type="ECO:0000313" key="6">
    <source>
        <dbReference type="Proteomes" id="UP000274504"/>
    </source>
</evidence>
<dbReference type="Gene3D" id="1.10.10.10">
    <property type="entry name" value="Winged helix-like DNA-binding domain superfamily/Winged helix DNA-binding domain"/>
    <property type="match status" value="1"/>
</dbReference>
<evidence type="ECO:0000259" key="4">
    <source>
        <dbReference type="PROSITE" id="PS50069"/>
    </source>
</evidence>
<dbReference type="InterPro" id="IPR016159">
    <property type="entry name" value="Cullin_repeat-like_dom_sf"/>
</dbReference>
<evidence type="ECO:0000313" key="7">
    <source>
        <dbReference type="WBParaSite" id="HDID_0000476001-mRNA-1"/>
    </source>
</evidence>
<dbReference type="InterPro" id="IPR059120">
    <property type="entry name" value="Cullin-like_AB"/>
</dbReference>
<evidence type="ECO:0000256" key="2">
    <source>
        <dbReference type="PROSITE-ProRule" id="PRU00330"/>
    </source>
</evidence>
<reference evidence="5 6" key="2">
    <citation type="submission" date="2018-11" db="EMBL/GenBank/DDBJ databases">
        <authorList>
            <consortium name="Pathogen Informatics"/>
        </authorList>
    </citation>
    <scope>NUCLEOTIDE SEQUENCE [LARGE SCALE GENOMIC DNA]</scope>
</reference>
<accession>A0A0R3SIJ5</accession>
<gene>
    <name evidence="5" type="ORF">HDID_LOCUS4758</name>
</gene>
<dbReference type="SUPFAM" id="SSF75632">
    <property type="entry name" value="Cullin homology domain"/>
    <property type="match status" value="1"/>
</dbReference>
<organism evidence="7">
    <name type="scientific">Hymenolepis diminuta</name>
    <name type="common">Rat tapeworm</name>
    <dbReference type="NCBI Taxonomy" id="6216"/>
    <lineage>
        <taxon>Eukaryota</taxon>
        <taxon>Metazoa</taxon>
        <taxon>Spiralia</taxon>
        <taxon>Lophotrochozoa</taxon>
        <taxon>Platyhelminthes</taxon>
        <taxon>Cestoda</taxon>
        <taxon>Eucestoda</taxon>
        <taxon>Cyclophyllidea</taxon>
        <taxon>Hymenolepididae</taxon>
        <taxon>Hymenolepis</taxon>
    </lineage>
</organism>
<dbReference type="WBParaSite" id="HDID_0000476001-mRNA-1">
    <property type="protein sequence ID" value="HDID_0000476001-mRNA-1"/>
    <property type="gene ID" value="HDID_0000476001"/>
</dbReference>
<dbReference type="Proteomes" id="UP000274504">
    <property type="component" value="Unassembled WGS sequence"/>
</dbReference>
<dbReference type="SUPFAM" id="SSF46785">
    <property type="entry name" value="Winged helix' DNA-binding domain"/>
    <property type="match status" value="1"/>
</dbReference>
<evidence type="ECO:0000256" key="1">
    <source>
        <dbReference type="ARBA" id="ARBA00006019"/>
    </source>
</evidence>
<dbReference type="InterPro" id="IPR045093">
    <property type="entry name" value="Cullin"/>
</dbReference>
<evidence type="ECO:0000256" key="3">
    <source>
        <dbReference type="RuleBase" id="RU003829"/>
    </source>
</evidence>
<dbReference type="OrthoDB" id="27073at2759"/>
<protein>
    <submittedName>
        <fullName evidence="7">CULLIN_2 domain-containing protein</fullName>
    </submittedName>
</protein>
<comment type="similarity">
    <text evidence="1 2 3">Belongs to the cullin family.</text>
</comment>
<dbReference type="SUPFAM" id="SSF74788">
    <property type="entry name" value="Cullin repeat-like"/>
    <property type="match status" value="1"/>
</dbReference>
<dbReference type="STRING" id="6216.A0A0R3SIJ5"/>
<dbReference type="SMART" id="SM00884">
    <property type="entry name" value="Cullin_Nedd8"/>
    <property type="match status" value="1"/>
</dbReference>
<name>A0A0R3SIJ5_HYMDI</name>
<dbReference type="InterPro" id="IPR036388">
    <property type="entry name" value="WH-like_DNA-bd_sf"/>
</dbReference>
<dbReference type="InterPro" id="IPR019559">
    <property type="entry name" value="Cullin_neddylation_domain"/>
</dbReference>
<feature type="domain" description="Cullin family profile" evidence="4">
    <location>
        <begin position="156"/>
        <end position="395"/>
    </location>
</feature>
<dbReference type="InterPro" id="IPR036390">
    <property type="entry name" value="WH_DNA-bd_sf"/>
</dbReference>
<dbReference type="GO" id="GO:0031625">
    <property type="term" value="F:ubiquitin protein ligase binding"/>
    <property type="evidence" value="ECO:0007669"/>
    <property type="project" value="InterPro"/>
</dbReference>
<dbReference type="PANTHER" id="PTHR11932">
    <property type="entry name" value="CULLIN"/>
    <property type="match status" value="1"/>
</dbReference>
<dbReference type="Pfam" id="PF00888">
    <property type="entry name" value="Cullin"/>
    <property type="match status" value="1"/>
</dbReference>
<dbReference type="Pfam" id="PF26557">
    <property type="entry name" value="Cullin_AB"/>
    <property type="match status" value="1"/>
</dbReference>
<dbReference type="GO" id="GO:0006511">
    <property type="term" value="P:ubiquitin-dependent protein catabolic process"/>
    <property type="evidence" value="ECO:0007669"/>
    <property type="project" value="InterPro"/>
</dbReference>